<comment type="similarity">
    <text evidence="2">Belongs to the MscS (TC 1.A.23) family.</text>
</comment>
<evidence type="ECO:0000256" key="4">
    <source>
        <dbReference type="ARBA" id="ARBA00012513"/>
    </source>
</evidence>
<dbReference type="SUPFAM" id="SSF55021">
    <property type="entry name" value="ACT-like"/>
    <property type="match status" value="1"/>
</dbReference>
<evidence type="ECO:0000259" key="21">
    <source>
        <dbReference type="PROSITE" id="PS51671"/>
    </source>
</evidence>
<evidence type="ECO:0000256" key="8">
    <source>
        <dbReference type="ARBA" id="ARBA00022692"/>
    </source>
</evidence>
<evidence type="ECO:0000256" key="18">
    <source>
        <dbReference type="SAM" id="MobiDB-lite"/>
    </source>
</evidence>
<evidence type="ECO:0000256" key="15">
    <source>
        <dbReference type="ARBA" id="ARBA00023303"/>
    </source>
</evidence>
<dbReference type="GO" id="GO:0005886">
    <property type="term" value="C:plasma membrane"/>
    <property type="evidence" value="ECO:0007669"/>
    <property type="project" value="UniProtKB-ARBA"/>
</dbReference>
<comment type="caution">
    <text evidence="22">The sequence shown here is derived from an EMBL/GenBank/DDBJ whole genome shotgun (WGS) entry which is preliminary data.</text>
</comment>
<keyword evidence="11" id="KW-0067">ATP-binding</keyword>
<keyword evidence="23" id="KW-1185">Reference proteome</keyword>
<keyword evidence="10" id="KW-0418">Kinase</keyword>
<dbReference type="InterPro" id="IPR006685">
    <property type="entry name" value="MscS_channel_2nd"/>
</dbReference>
<evidence type="ECO:0000313" key="22">
    <source>
        <dbReference type="EMBL" id="CAI0435456.1"/>
    </source>
</evidence>
<dbReference type="InterPro" id="IPR002912">
    <property type="entry name" value="ACT_dom"/>
</dbReference>
<dbReference type="SMART" id="SM00220">
    <property type="entry name" value="S_TKc"/>
    <property type="match status" value="1"/>
</dbReference>
<dbReference type="PANTHER" id="PTHR31618:SF8">
    <property type="entry name" value="MECHANOSENSITIVE ION CHANNEL PROTEIN"/>
    <property type="match status" value="1"/>
</dbReference>
<feature type="transmembrane region" description="Helical" evidence="19">
    <location>
        <begin position="773"/>
        <end position="796"/>
    </location>
</feature>
<dbReference type="InterPro" id="IPR000719">
    <property type="entry name" value="Prot_kinase_dom"/>
</dbReference>
<comment type="catalytic activity">
    <reaction evidence="16">
        <text>L-threonyl-[protein] + ATP = O-phospho-L-threonyl-[protein] + ADP + H(+)</text>
        <dbReference type="Rhea" id="RHEA:46608"/>
        <dbReference type="Rhea" id="RHEA-COMP:11060"/>
        <dbReference type="Rhea" id="RHEA-COMP:11605"/>
        <dbReference type="ChEBI" id="CHEBI:15378"/>
        <dbReference type="ChEBI" id="CHEBI:30013"/>
        <dbReference type="ChEBI" id="CHEBI:30616"/>
        <dbReference type="ChEBI" id="CHEBI:61977"/>
        <dbReference type="ChEBI" id="CHEBI:456216"/>
        <dbReference type="EC" id="2.7.11.1"/>
    </reaction>
</comment>
<dbReference type="PROSITE" id="PS00108">
    <property type="entry name" value="PROTEIN_KINASE_ST"/>
    <property type="match status" value="1"/>
</dbReference>
<gene>
    <name evidence="22" type="ORF">LITE_LOCUS24708</name>
</gene>
<dbReference type="FunFam" id="3.30.200.20:FF:000060">
    <property type="entry name" value="Serine/threonine-protein kinase isoform 1"/>
    <property type="match status" value="1"/>
</dbReference>
<dbReference type="Proteomes" id="UP001154282">
    <property type="component" value="Unassembled WGS sequence"/>
</dbReference>
<evidence type="ECO:0000256" key="12">
    <source>
        <dbReference type="ARBA" id="ARBA00022989"/>
    </source>
</evidence>
<dbReference type="PRINTS" id="PR00109">
    <property type="entry name" value="TYRKINASE"/>
</dbReference>
<evidence type="ECO:0000256" key="17">
    <source>
        <dbReference type="ARBA" id="ARBA00048679"/>
    </source>
</evidence>
<feature type="transmembrane region" description="Helical" evidence="19">
    <location>
        <begin position="1079"/>
        <end position="1104"/>
    </location>
</feature>
<reference evidence="22" key="1">
    <citation type="submission" date="2022-08" db="EMBL/GenBank/DDBJ databases">
        <authorList>
            <person name="Gutierrez-Valencia J."/>
        </authorList>
    </citation>
    <scope>NUCLEOTIDE SEQUENCE</scope>
</reference>
<dbReference type="InterPro" id="IPR010920">
    <property type="entry name" value="LSM_dom_sf"/>
</dbReference>
<feature type="compositionally biased region" description="Acidic residues" evidence="18">
    <location>
        <begin position="686"/>
        <end position="720"/>
    </location>
</feature>
<dbReference type="InterPro" id="IPR008271">
    <property type="entry name" value="Ser/Thr_kinase_AS"/>
</dbReference>
<keyword evidence="7" id="KW-0808">Transferase</keyword>
<feature type="region of interest" description="Disordered" evidence="18">
    <location>
        <begin position="619"/>
        <end position="643"/>
    </location>
</feature>
<dbReference type="InterPro" id="IPR011009">
    <property type="entry name" value="Kinase-like_dom_sf"/>
</dbReference>
<feature type="compositionally biased region" description="Polar residues" evidence="18">
    <location>
        <begin position="619"/>
        <end position="634"/>
    </location>
</feature>
<feature type="transmembrane region" description="Helical" evidence="19">
    <location>
        <begin position="816"/>
        <end position="835"/>
    </location>
</feature>
<dbReference type="Gene3D" id="1.10.510.10">
    <property type="entry name" value="Transferase(Phosphotransferase) domain 1"/>
    <property type="match status" value="1"/>
</dbReference>
<feature type="transmembrane region" description="Helical" evidence="19">
    <location>
        <begin position="1111"/>
        <end position="1135"/>
    </location>
</feature>
<dbReference type="InterPro" id="IPR045865">
    <property type="entry name" value="ACT-like_dom_sf"/>
</dbReference>
<evidence type="ECO:0000256" key="3">
    <source>
        <dbReference type="ARBA" id="ARBA00010507"/>
    </source>
</evidence>
<name>A0AAV0LMI8_9ROSI</name>
<keyword evidence="13" id="KW-0406">Ion transport</keyword>
<evidence type="ECO:0000256" key="11">
    <source>
        <dbReference type="ARBA" id="ARBA00022840"/>
    </source>
</evidence>
<sequence>MGDTESCSSRAVDFVPAVSRNQRQKVAVYNEVLRRLRDSNDEESGLQGFDDELWNHFLCLPTRYALEVNAERAQDVLMHKRLLQMAHNPATRPAIEVRLVQVYSASRGNSGDSTHSDFPKKKQPQSSDQPLKQRHGLHPPPAFGSFPDLELAYEAQDKDIGRVIYSRLMHEITISTNDKPKLLSQLTSLLSELDLNIQEAHAFSTTDGYSLDVFVVDNWSAEETDKLRVVLENEIPKIEQDQTGTNPRSSDMSIPTVPIDVWEIDARLLKYEYKVASGPYGDMYKGTFCTQDVAIKHFRAEHLCDKLRKEFTQEIFIMRKVRHKNVVQFIGACTRPPNLCIVTEFMSGGSMYDHLHKRKECFNLQSLLRVAVDVSRGMSYLHRNNIIHRDLKAANLLMDENGVVKVADFGVARVQDRSGVMTAETGTYRWMAPEVIEHKPYNQKADVFSFSIVLWELLTGKIPYDNLTPVQAAVGVVQQGLRPSIPKNTHPKLAELLERCWDRDPCSRPEFSEILELLQNLQRMVSEEGEDRAKHKVPCNCKHFSRHDDEAGSCSRWIIHRKKKPLSIHSRAFPPMETLRKSLKSCCSHAKRQQQHEALLDHSGGQEAQSVVDIHTSTPCTETTGVTADASNPSKPAKQKASFAKIAEEAMWRIPDKDGQPSHNDQSFRRNPWRSLMIRTKSRLIEDEDDRTMNSDDIESLEEDCGKEEEEEEEDKDDHEDVSNNNHLETSTFAMLVWQLPLILALLALASTLSIPSMRNQTLCDLPLWKWEVMALVILGGNWVSGWLIKLIVILIEQNFLLQKRVLYFVYGLKKAVQHSIWLGSTLLIWHFIIFDDKIEKQTHSKILPYGTKILTCLLVGTLIWLGKTLFVKVLASSFHENTFFERIQEALFNQFVIDTLSGPPAFEGNEMRYGRKLEKYSTIGNRSRFSRRNEEIPIDEQQNLSKKNMSGWTMRRMINIVRRGSLSTLDEHVLDSDTKGDESSLHIRSVCQAKAAAKKIFTNVAAPGSQHIFIGDLIRFMGKEEALRAMHHFGPASENGGISKSLLTEWLVNAFRDRQALALSLNDTKTAVDELHSLLNVIVAVIIVIIWLVMLGIPIAHFLVLLSSQILLVGFIFSNSCKTTFEAIIFLFVMHPFDVGDLCEVDGVQMRVEEMNILTTVFLKSDYQKITFPNSLLSTKPISNYYRSPDMAEAIHLCIHISTPLEKISAMNDRLKGYVERHNQFWHPTASVTIREVEDMNKLKIQALVRHRMNFQNMGDRFARRSHLIQELVRMFHDLDVEYRLLPLDVNVRNLPASN</sequence>
<dbReference type="SUPFAM" id="SSF50182">
    <property type="entry name" value="Sm-like ribonucleoproteins"/>
    <property type="match status" value="1"/>
</dbReference>
<organism evidence="22 23">
    <name type="scientific">Linum tenue</name>
    <dbReference type="NCBI Taxonomy" id="586396"/>
    <lineage>
        <taxon>Eukaryota</taxon>
        <taxon>Viridiplantae</taxon>
        <taxon>Streptophyta</taxon>
        <taxon>Embryophyta</taxon>
        <taxon>Tracheophyta</taxon>
        <taxon>Spermatophyta</taxon>
        <taxon>Magnoliopsida</taxon>
        <taxon>eudicotyledons</taxon>
        <taxon>Gunneridae</taxon>
        <taxon>Pentapetalae</taxon>
        <taxon>rosids</taxon>
        <taxon>fabids</taxon>
        <taxon>Malpighiales</taxon>
        <taxon>Linaceae</taxon>
        <taxon>Linum</taxon>
    </lineage>
</organism>
<dbReference type="GO" id="GO:0050982">
    <property type="term" value="P:detection of mechanical stimulus"/>
    <property type="evidence" value="ECO:0007669"/>
    <property type="project" value="UniProtKB-ARBA"/>
</dbReference>
<dbReference type="EMBL" id="CAMGYJ010000006">
    <property type="protein sequence ID" value="CAI0435456.1"/>
    <property type="molecule type" value="Genomic_DNA"/>
</dbReference>
<dbReference type="FunFam" id="2.30.30.60:FF:000003">
    <property type="entry name" value="Predicted mechanosensitive ion channel"/>
    <property type="match status" value="1"/>
</dbReference>
<proteinExistence type="inferred from homology"/>
<dbReference type="PANTHER" id="PTHR31618">
    <property type="entry name" value="MECHANOSENSITIVE ION CHANNEL PROTEIN 5"/>
    <property type="match status" value="1"/>
</dbReference>
<feature type="domain" description="Protein kinase" evidence="20">
    <location>
        <begin position="269"/>
        <end position="521"/>
    </location>
</feature>
<evidence type="ECO:0000313" key="23">
    <source>
        <dbReference type="Proteomes" id="UP001154282"/>
    </source>
</evidence>
<feature type="region of interest" description="Disordered" evidence="18">
    <location>
        <begin position="684"/>
        <end position="724"/>
    </location>
</feature>
<keyword evidence="6" id="KW-0723">Serine/threonine-protein kinase</keyword>
<evidence type="ECO:0000256" key="19">
    <source>
        <dbReference type="SAM" id="Phobius"/>
    </source>
</evidence>
<feature type="domain" description="ACT" evidence="21">
    <location>
        <begin position="171"/>
        <end position="250"/>
    </location>
</feature>
<dbReference type="Gene3D" id="3.30.200.20">
    <property type="entry name" value="Phosphorylase Kinase, domain 1"/>
    <property type="match status" value="1"/>
</dbReference>
<evidence type="ECO:0000256" key="1">
    <source>
        <dbReference type="ARBA" id="ARBA00004141"/>
    </source>
</evidence>
<comment type="subcellular location">
    <subcellularLocation>
        <location evidence="1">Membrane</location>
        <topology evidence="1">Multi-pass membrane protein</topology>
    </subcellularLocation>
</comment>
<dbReference type="CDD" id="cd13999">
    <property type="entry name" value="STKc_MAP3K-like"/>
    <property type="match status" value="1"/>
</dbReference>
<evidence type="ECO:0000256" key="6">
    <source>
        <dbReference type="ARBA" id="ARBA00022527"/>
    </source>
</evidence>
<keyword evidence="14 19" id="KW-0472">Membrane</keyword>
<dbReference type="InterPro" id="IPR023408">
    <property type="entry name" value="MscS_beta-dom_sf"/>
</dbReference>
<dbReference type="GO" id="GO:0004674">
    <property type="term" value="F:protein serine/threonine kinase activity"/>
    <property type="evidence" value="ECO:0007669"/>
    <property type="project" value="UniProtKB-KW"/>
</dbReference>
<dbReference type="GO" id="GO:0008381">
    <property type="term" value="F:mechanosensitive monoatomic ion channel activity"/>
    <property type="evidence" value="ECO:0007669"/>
    <property type="project" value="TreeGrafter"/>
</dbReference>
<dbReference type="PROSITE" id="PS51671">
    <property type="entry name" value="ACT"/>
    <property type="match status" value="1"/>
</dbReference>
<dbReference type="EC" id="2.7.11.1" evidence="4"/>
<dbReference type="SUPFAM" id="SSF56112">
    <property type="entry name" value="Protein kinase-like (PK-like)"/>
    <property type="match status" value="1"/>
</dbReference>
<dbReference type="GO" id="GO:0005524">
    <property type="term" value="F:ATP binding"/>
    <property type="evidence" value="ECO:0007669"/>
    <property type="project" value="UniProtKB-KW"/>
</dbReference>
<dbReference type="InterPro" id="IPR001245">
    <property type="entry name" value="Ser-Thr/Tyr_kinase_cat_dom"/>
</dbReference>
<dbReference type="Pfam" id="PF07714">
    <property type="entry name" value="PK_Tyr_Ser-Thr"/>
    <property type="match status" value="1"/>
</dbReference>
<evidence type="ECO:0000256" key="2">
    <source>
        <dbReference type="ARBA" id="ARBA00008017"/>
    </source>
</evidence>
<evidence type="ECO:0000259" key="20">
    <source>
        <dbReference type="PROSITE" id="PS50011"/>
    </source>
</evidence>
<protein>
    <recommendedName>
        <fullName evidence="4">non-specific serine/threonine protein kinase</fullName>
        <ecNumber evidence="4">2.7.11.1</ecNumber>
    </recommendedName>
</protein>
<dbReference type="Pfam" id="PF00924">
    <property type="entry name" value="MS_channel_2nd"/>
    <property type="match status" value="1"/>
</dbReference>
<feature type="transmembrane region" description="Helical" evidence="19">
    <location>
        <begin position="847"/>
        <end position="867"/>
    </location>
</feature>
<keyword evidence="12 19" id="KW-1133">Transmembrane helix</keyword>
<feature type="region of interest" description="Disordered" evidence="18">
    <location>
        <begin position="106"/>
        <end position="139"/>
    </location>
</feature>
<comment type="catalytic activity">
    <reaction evidence="17">
        <text>L-seryl-[protein] + ATP = O-phospho-L-seryl-[protein] + ADP + H(+)</text>
        <dbReference type="Rhea" id="RHEA:17989"/>
        <dbReference type="Rhea" id="RHEA-COMP:9863"/>
        <dbReference type="Rhea" id="RHEA-COMP:11604"/>
        <dbReference type="ChEBI" id="CHEBI:15378"/>
        <dbReference type="ChEBI" id="CHEBI:29999"/>
        <dbReference type="ChEBI" id="CHEBI:30616"/>
        <dbReference type="ChEBI" id="CHEBI:83421"/>
        <dbReference type="ChEBI" id="CHEBI:456216"/>
        <dbReference type="EC" id="2.7.11.1"/>
    </reaction>
</comment>
<dbReference type="InterPro" id="IPR016688">
    <property type="entry name" value="MscS-like_plants/fungi"/>
</dbReference>
<accession>A0AAV0LMI8</accession>
<keyword evidence="8 19" id="KW-0812">Transmembrane</keyword>
<keyword evidence="5" id="KW-0813">Transport</keyword>
<evidence type="ECO:0000256" key="13">
    <source>
        <dbReference type="ARBA" id="ARBA00023065"/>
    </source>
</evidence>
<evidence type="ECO:0000256" key="7">
    <source>
        <dbReference type="ARBA" id="ARBA00022679"/>
    </source>
</evidence>
<evidence type="ECO:0000256" key="10">
    <source>
        <dbReference type="ARBA" id="ARBA00022777"/>
    </source>
</evidence>
<keyword evidence="15" id="KW-0407">Ion channel</keyword>
<evidence type="ECO:0000256" key="14">
    <source>
        <dbReference type="ARBA" id="ARBA00023136"/>
    </source>
</evidence>
<evidence type="ECO:0000256" key="16">
    <source>
        <dbReference type="ARBA" id="ARBA00047899"/>
    </source>
</evidence>
<evidence type="ECO:0000256" key="5">
    <source>
        <dbReference type="ARBA" id="ARBA00022448"/>
    </source>
</evidence>
<keyword evidence="9" id="KW-0547">Nucleotide-binding</keyword>
<evidence type="ECO:0000256" key="9">
    <source>
        <dbReference type="ARBA" id="ARBA00022741"/>
    </source>
</evidence>
<comment type="similarity">
    <text evidence="3">Belongs to the protein kinase superfamily. TKL Ser/Thr protein kinase family. RAF subfamily.</text>
</comment>
<dbReference type="PROSITE" id="PS50011">
    <property type="entry name" value="PROTEIN_KINASE_DOM"/>
    <property type="match status" value="1"/>
</dbReference>
<dbReference type="GO" id="GO:0006820">
    <property type="term" value="P:monoatomic anion transport"/>
    <property type="evidence" value="ECO:0007669"/>
    <property type="project" value="TreeGrafter"/>
</dbReference>
<feature type="transmembrane region" description="Helical" evidence="19">
    <location>
        <begin position="733"/>
        <end position="753"/>
    </location>
</feature>
<dbReference type="Gene3D" id="2.30.30.60">
    <property type="match status" value="1"/>
</dbReference>